<dbReference type="EC" id="2.1.1.72" evidence="2"/>
<reference evidence="7 8" key="1">
    <citation type="submission" date="2023-05" db="EMBL/GenBank/DDBJ databases">
        <title>Genome sequence of Pinibacter sp. MAH-24.</title>
        <authorList>
            <person name="Huq M.A."/>
        </authorList>
    </citation>
    <scope>NUCLEOTIDE SEQUENCE [LARGE SCALE GENOMIC DNA]</scope>
    <source>
        <strain evidence="7 8">MAH-24</strain>
    </source>
</reference>
<organism evidence="7 8">
    <name type="scientific">Pinibacter soli</name>
    <dbReference type="NCBI Taxonomy" id="3044211"/>
    <lineage>
        <taxon>Bacteria</taxon>
        <taxon>Pseudomonadati</taxon>
        <taxon>Bacteroidota</taxon>
        <taxon>Chitinophagia</taxon>
        <taxon>Chitinophagales</taxon>
        <taxon>Chitinophagaceae</taxon>
        <taxon>Pinibacter</taxon>
    </lineage>
</organism>
<evidence type="ECO:0000313" key="7">
    <source>
        <dbReference type="EMBL" id="MDI3319498.1"/>
    </source>
</evidence>
<dbReference type="PIRSF" id="PIRSF000398">
    <property type="entry name" value="M_m6A_EcoRV"/>
    <property type="match status" value="1"/>
</dbReference>
<keyword evidence="5" id="KW-0949">S-adenosyl-L-methionine</keyword>
<evidence type="ECO:0000256" key="5">
    <source>
        <dbReference type="ARBA" id="ARBA00022691"/>
    </source>
</evidence>
<keyword evidence="3 7" id="KW-0489">Methyltransferase</keyword>
<dbReference type="EMBL" id="JASBRG010000004">
    <property type="protein sequence ID" value="MDI3319498.1"/>
    <property type="molecule type" value="Genomic_DNA"/>
</dbReference>
<comment type="caution">
    <text evidence="7">The sequence shown here is derived from an EMBL/GenBank/DDBJ whole genome shotgun (WGS) entry which is preliminary data.</text>
</comment>
<name>A0ABT6RAF1_9BACT</name>
<comment type="catalytic activity">
    <reaction evidence="6">
        <text>a 2'-deoxyadenosine in DNA + S-adenosyl-L-methionine = an N(6)-methyl-2'-deoxyadenosine in DNA + S-adenosyl-L-homocysteine + H(+)</text>
        <dbReference type="Rhea" id="RHEA:15197"/>
        <dbReference type="Rhea" id="RHEA-COMP:12418"/>
        <dbReference type="Rhea" id="RHEA-COMP:12419"/>
        <dbReference type="ChEBI" id="CHEBI:15378"/>
        <dbReference type="ChEBI" id="CHEBI:57856"/>
        <dbReference type="ChEBI" id="CHEBI:59789"/>
        <dbReference type="ChEBI" id="CHEBI:90615"/>
        <dbReference type="ChEBI" id="CHEBI:90616"/>
        <dbReference type="EC" id="2.1.1.72"/>
    </reaction>
</comment>
<dbReference type="InterPro" id="IPR023095">
    <property type="entry name" value="Ade_MeTrfase_dom_2"/>
</dbReference>
<evidence type="ECO:0000256" key="6">
    <source>
        <dbReference type="ARBA" id="ARBA00047942"/>
    </source>
</evidence>
<evidence type="ECO:0000256" key="4">
    <source>
        <dbReference type="ARBA" id="ARBA00022679"/>
    </source>
</evidence>
<dbReference type="PRINTS" id="PR00505">
    <property type="entry name" value="D12N6MTFRASE"/>
</dbReference>
<evidence type="ECO:0000256" key="3">
    <source>
        <dbReference type="ARBA" id="ARBA00022603"/>
    </source>
</evidence>
<accession>A0ABT6RAF1</accession>
<dbReference type="PANTHER" id="PTHR30481:SF2">
    <property type="entry name" value="SITE-SPECIFIC DNA-METHYLTRANSFERASE (ADENINE-SPECIFIC)"/>
    <property type="match status" value="1"/>
</dbReference>
<evidence type="ECO:0000256" key="1">
    <source>
        <dbReference type="ARBA" id="ARBA00006594"/>
    </source>
</evidence>
<dbReference type="PANTHER" id="PTHR30481">
    <property type="entry name" value="DNA ADENINE METHYLASE"/>
    <property type="match status" value="1"/>
</dbReference>
<dbReference type="Gene3D" id="3.40.50.150">
    <property type="entry name" value="Vaccinia Virus protein VP39"/>
    <property type="match status" value="1"/>
</dbReference>
<dbReference type="Gene3D" id="1.10.1020.10">
    <property type="entry name" value="Adenine-specific Methyltransferase, Domain 2"/>
    <property type="match status" value="1"/>
</dbReference>
<proteinExistence type="inferred from homology"/>
<dbReference type="InterPro" id="IPR012263">
    <property type="entry name" value="M_m6A_EcoRV"/>
</dbReference>
<sequence>MEFYSPLRYPGGKGKISNFIKLIFEKNLLVDGYYVEPYAGGASVALSLLFDEYASNIIINDIDRSVFAFWYSVLNNTEEFCDLILKTNITTKVWKRQKEIQKQKDSTNLLELGFSTFFLNRTNRSGIIKAGVIGGNAQDGNYKIDARFNKEELIRRIRRIAAYKERIELFNLDAIELITTISNYLPEKTLIYFDPPYYVKGKDLYVNHYKHEDHVLVSEMVNGITEHKWIVSYDNAPEINKIYKRNKKFEYTLNYSAVNATSGTEVMVHHNDLYIPSFNPIF</sequence>
<dbReference type="GO" id="GO:0032259">
    <property type="term" value="P:methylation"/>
    <property type="evidence" value="ECO:0007669"/>
    <property type="project" value="UniProtKB-KW"/>
</dbReference>
<dbReference type="RefSeq" id="WP_282333614.1">
    <property type="nucleotide sequence ID" value="NZ_JASBRG010000004.1"/>
</dbReference>
<evidence type="ECO:0000313" key="8">
    <source>
        <dbReference type="Proteomes" id="UP001226434"/>
    </source>
</evidence>
<comment type="similarity">
    <text evidence="1">Belongs to the N(4)/N(6)-methyltransferase family.</text>
</comment>
<gene>
    <name evidence="7" type="ORF">QJ048_06920</name>
</gene>
<keyword evidence="4" id="KW-0808">Transferase</keyword>
<protein>
    <recommendedName>
        <fullName evidence="2">site-specific DNA-methyltransferase (adenine-specific)</fullName>
        <ecNumber evidence="2">2.1.1.72</ecNumber>
    </recommendedName>
</protein>
<dbReference type="Pfam" id="PF02086">
    <property type="entry name" value="MethyltransfD12"/>
    <property type="match status" value="1"/>
</dbReference>
<evidence type="ECO:0000256" key="2">
    <source>
        <dbReference type="ARBA" id="ARBA00011900"/>
    </source>
</evidence>
<dbReference type="GO" id="GO:0008168">
    <property type="term" value="F:methyltransferase activity"/>
    <property type="evidence" value="ECO:0007669"/>
    <property type="project" value="UniProtKB-KW"/>
</dbReference>
<dbReference type="SUPFAM" id="SSF53335">
    <property type="entry name" value="S-adenosyl-L-methionine-dependent methyltransferases"/>
    <property type="match status" value="1"/>
</dbReference>
<dbReference type="InterPro" id="IPR029063">
    <property type="entry name" value="SAM-dependent_MTases_sf"/>
</dbReference>
<keyword evidence="8" id="KW-1185">Reference proteome</keyword>
<dbReference type="InterPro" id="IPR012327">
    <property type="entry name" value="MeTrfase_D12"/>
</dbReference>
<dbReference type="Proteomes" id="UP001226434">
    <property type="component" value="Unassembled WGS sequence"/>
</dbReference>